<gene>
    <name evidence="1" type="ORF">TTAC_LOCUS11599</name>
</gene>
<dbReference type="AlphaFoldDB" id="A0A3P7FX19"/>
<reference evidence="1 2" key="1">
    <citation type="submission" date="2018-11" db="EMBL/GenBank/DDBJ databases">
        <authorList>
            <consortium name="Pathogen Informatics"/>
        </authorList>
    </citation>
    <scope>NUCLEOTIDE SEQUENCE [LARGE SCALE GENOMIC DNA]</scope>
</reference>
<dbReference type="EMBL" id="UYWX01025449">
    <property type="protein sequence ID" value="VDM37236.1"/>
    <property type="molecule type" value="Genomic_DNA"/>
</dbReference>
<sequence length="139" mass="15679">MYIVRVLGNLTRSADVRASIVATISPNLNDACLIDRFWSLLKTSDEIVYSTLGVIVNLMLESTFLAKFRERDGLRKMVDIMRTHAGTNWRTTALAGKVMCNFIDHVDCDPSAGKRRDERLGPEISAELHLLLYKLIDIP</sequence>
<dbReference type="Proteomes" id="UP000274429">
    <property type="component" value="Unassembled WGS sequence"/>
</dbReference>
<evidence type="ECO:0000313" key="1">
    <source>
        <dbReference type="EMBL" id="VDM37236.1"/>
    </source>
</evidence>
<dbReference type="PANTHER" id="PTHR21356:SF1">
    <property type="entry name" value="ARMADILLO REPEAT-CONTAINING PROTEIN 2"/>
    <property type="match status" value="1"/>
</dbReference>
<protein>
    <submittedName>
        <fullName evidence="1">Uncharacterized protein</fullName>
    </submittedName>
</protein>
<organism evidence="1 2">
    <name type="scientific">Hydatigena taeniaeformis</name>
    <name type="common">Feline tapeworm</name>
    <name type="synonym">Taenia taeniaeformis</name>
    <dbReference type="NCBI Taxonomy" id="6205"/>
    <lineage>
        <taxon>Eukaryota</taxon>
        <taxon>Metazoa</taxon>
        <taxon>Spiralia</taxon>
        <taxon>Lophotrochozoa</taxon>
        <taxon>Platyhelminthes</taxon>
        <taxon>Cestoda</taxon>
        <taxon>Eucestoda</taxon>
        <taxon>Cyclophyllidea</taxon>
        <taxon>Taeniidae</taxon>
        <taxon>Hydatigera</taxon>
    </lineage>
</organism>
<name>A0A3P7FX19_HYDTA</name>
<evidence type="ECO:0000313" key="2">
    <source>
        <dbReference type="Proteomes" id="UP000274429"/>
    </source>
</evidence>
<dbReference type="PANTHER" id="PTHR21356">
    <property type="entry name" value="ARMADILLO REPEAT CONTAINING 2"/>
    <property type="match status" value="1"/>
</dbReference>
<keyword evidence="2" id="KW-1185">Reference proteome</keyword>
<dbReference type="GO" id="GO:0044782">
    <property type="term" value="P:cilium organization"/>
    <property type="evidence" value="ECO:0007669"/>
    <property type="project" value="TreeGrafter"/>
</dbReference>
<dbReference type="InterPro" id="IPR038905">
    <property type="entry name" value="ARMC2"/>
</dbReference>
<dbReference type="OrthoDB" id="6265340at2759"/>
<accession>A0A3P7FX19</accession>
<proteinExistence type="predicted"/>